<sequence>MQDLWRTEVTHALLYLSVSGIRTDELERYASTSQALFDDAAAVVRDAYARSTAATFGRVWALASDVDGRGRALIAWMKALADVGFSADDCALILSDFKVVSPDAVSYCLDNKSVWLSGE</sequence>
<accession>A0ABQ0KPY3</accession>
<evidence type="ECO:0000313" key="1">
    <source>
        <dbReference type="EMBL" id="GAT11690.1"/>
    </source>
</evidence>
<protein>
    <submittedName>
        <fullName evidence="1">Uncharacterized protein</fullName>
    </submittedName>
</protein>
<evidence type="ECO:0000313" key="2">
    <source>
        <dbReference type="Proteomes" id="UP000069773"/>
    </source>
</evidence>
<proteinExistence type="predicted"/>
<organism evidence="1 2">
    <name type="scientific">Mycolicibacterium novocastrense</name>
    <name type="common">Mycobacterium novocastrense</name>
    <dbReference type="NCBI Taxonomy" id="59813"/>
    <lineage>
        <taxon>Bacteria</taxon>
        <taxon>Bacillati</taxon>
        <taxon>Actinomycetota</taxon>
        <taxon>Actinomycetes</taxon>
        <taxon>Mycobacteriales</taxon>
        <taxon>Mycobacteriaceae</taxon>
        <taxon>Mycolicibacterium</taxon>
    </lineage>
</organism>
<comment type="caution">
    <text evidence="1">The sequence shown here is derived from an EMBL/GenBank/DDBJ whole genome shotgun (WGS) entry which is preliminary data.</text>
</comment>
<gene>
    <name evidence="1" type="ORF">RMCN_4823</name>
</gene>
<dbReference type="EMBL" id="BCTA01000071">
    <property type="protein sequence ID" value="GAT11690.1"/>
    <property type="molecule type" value="Genomic_DNA"/>
</dbReference>
<reference evidence="1 2" key="1">
    <citation type="journal article" date="2016" name="Genome Announc.">
        <title>Draft Genome Sequences of Five Rapidly Growing Mycobacterium Species, M. thermoresistibile, M. fortuitum subsp. acetamidolyticum, M. canariasense, M. brisbanense, and M. novocastrense.</title>
        <authorList>
            <person name="Katahira K."/>
            <person name="Ogura Y."/>
            <person name="Gotoh Y."/>
            <person name="Hayashi T."/>
        </authorList>
    </citation>
    <scope>NUCLEOTIDE SEQUENCE [LARGE SCALE GENOMIC DNA]</scope>
    <source>
        <strain evidence="1 2">JCM18114</strain>
    </source>
</reference>
<name>A0ABQ0KPY3_MYCNV</name>
<keyword evidence="2" id="KW-1185">Reference proteome</keyword>
<dbReference type="Proteomes" id="UP000069773">
    <property type="component" value="Unassembled WGS sequence"/>
</dbReference>